<dbReference type="Gene3D" id="6.10.140.2220">
    <property type="match status" value="2"/>
</dbReference>
<feature type="domain" description="MYND-type" evidence="5">
    <location>
        <begin position="7"/>
        <end position="43"/>
    </location>
</feature>
<dbReference type="Gene3D" id="2.170.270.10">
    <property type="entry name" value="SET domain"/>
    <property type="match status" value="1"/>
</dbReference>
<dbReference type="PANTHER" id="PTHR46455">
    <property type="entry name" value="SET AND MYND DOMAIN CONTAINING, ARTHROPOD-SPECIFIC, MEMBER 4, ISOFORM A"/>
    <property type="match status" value="1"/>
</dbReference>
<evidence type="ECO:0000256" key="1">
    <source>
        <dbReference type="ARBA" id="ARBA00022723"/>
    </source>
</evidence>
<dbReference type="GO" id="GO:0008270">
    <property type="term" value="F:zinc ion binding"/>
    <property type="evidence" value="ECO:0007669"/>
    <property type="project" value="UniProtKB-KW"/>
</dbReference>
<keyword evidence="1" id="KW-0479">Metal-binding</keyword>
<organism evidence="6 7">
    <name type="scientific">Dufourea novaeangliae</name>
    <name type="common">Sweat bee</name>
    <dbReference type="NCBI Taxonomy" id="178035"/>
    <lineage>
        <taxon>Eukaryota</taxon>
        <taxon>Metazoa</taxon>
        <taxon>Ecdysozoa</taxon>
        <taxon>Arthropoda</taxon>
        <taxon>Hexapoda</taxon>
        <taxon>Insecta</taxon>
        <taxon>Pterygota</taxon>
        <taxon>Neoptera</taxon>
        <taxon>Endopterygota</taxon>
        <taxon>Hymenoptera</taxon>
        <taxon>Apocrita</taxon>
        <taxon>Aculeata</taxon>
        <taxon>Apoidea</taxon>
        <taxon>Anthophila</taxon>
        <taxon>Halictidae</taxon>
        <taxon>Rophitinae</taxon>
        <taxon>Dufourea</taxon>
    </lineage>
</organism>
<evidence type="ECO:0000256" key="2">
    <source>
        <dbReference type="ARBA" id="ARBA00022771"/>
    </source>
</evidence>
<keyword evidence="3" id="KW-0862">Zinc</keyword>
<gene>
    <name evidence="6" type="ORF">WN55_11077</name>
</gene>
<dbReference type="InterPro" id="IPR053010">
    <property type="entry name" value="SET_SmydA-8"/>
</dbReference>
<dbReference type="OMA" id="TRNIKPY"/>
<dbReference type="PROSITE" id="PS50865">
    <property type="entry name" value="ZF_MYND_2"/>
    <property type="match status" value="1"/>
</dbReference>
<dbReference type="GO" id="GO:0008276">
    <property type="term" value="F:protein methyltransferase activity"/>
    <property type="evidence" value="ECO:0007669"/>
    <property type="project" value="UniProtKB-ARBA"/>
</dbReference>
<dbReference type="CDD" id="cd20071">
    <property type="entry name" value="SET_SMYD"/>
    <property type="match status" value="1"/>
</dbReference>
<accession>A0A154PC23</accession>
<dbReference type="OrthoDB" id="5952526at2759"/>
<evidence type="ECO:0000313" key="7">
    <source>
        <dbReference type="Proteomes" id="UP000076502"/>
    </source>
</evidence>
<dbReference type="EMBL" id="KQ434869">
    <property type="protein sequence ID" value="KZC09337.1"/>
    <property type="molecule type" value="Genomic_DNA"/>
</dbReference>
<dbReference type="GO" id="GO:0008757">
    <property type="term" value="F:S-adenosylmethionine-dependent methyltransferase activity"/>
    <property type="evidence" value="ECO:0007669"/>
    <property type="project" value="UniProtKB-ARBA"/>
</dbReference>
<evidence type="ECO:0000259" key="5">
    <source>
        <dbReference type="PROSITE" id="PS50865"/>
    </source>
</evidence>
<evidence type="ECO:0000256" key="3">
    <source>
        <dbReference type="ARBA" id="ARBA00022833"/>
    </source>
</evidence>
<protein>
    <submittedName>
        <fullName evidence="6">Protein msta, isoform A</fullName>
    </submittedName>
</protein>
<dbReference type="STRING" id="178035.A0A154PC23"/>
<dbReference type="SUPFAM" id="SSF144232">
    <property type="entry name" value="HIT/MYND zinc finger-like"/>
    <property type="match status" value="1"/>
</dbReference>
<evidence type="ECO:0000256" key="4">
    <source>
        <dbReference type="PROSITE-ProRule" id="PRU00134"/>
    </source>
</evidence>
<keyword evidence="2 4" id="KW-0863">Zinc-finger</keyword>
<dbReference type="Pfam" id="PF00856">
    <property type="entry name" value="SET"/>
    <property type="match status" value="1"/>
</dbReference>
<dbReference type="Gene3D" id="1.10.220.160">
    <property type="match status" value="1"/>
</dbReference>
<dbReference type="SUPFAM" id="SSF82199">
    <property type="entry name" value="SET domain"/>
    <property type="match status" value="1"/>
</dbReference>
<proteinExistence type="predicted"/>
<dbReference type="InterPro" id="IPR046341">
    <property type="entry name" value="SET_dom_sf"/>
</dbReference>
<name>A0A154PC23_DUFNO</name>
<dbReference type="InterPro" id="IPR002893">
    <property type="entry name" value="Znf_MYND"/>
</dbReference>
<dbReference type="AlphaFoldDB" id="A0A154PC23"/>
<dbReference type="GO" id="GO:0008170">
    <property type="term" value="F:N-methyltransferase activity"/>
    <property type="evidence" value="ECO:0007669"/>
    <property type="project" value="UniProtKB-ARBA"/>
</dbReference>
<dbReference type="PROSITE" id="PS01360">
    <property type="entry name" value="ZF_MYND_1"/>
    <property type="match status" value="1"/>
</dbReference>
<reference evidence="6 7" key="1">
    <citation type="submission" date="2015-07" db="EMBL/GenBank/DDBJ databases">
        <title>The genome of Dufourea novaeangliae.</title>
        <authorList>
            <person name="Pan H."/>
            <person name="Kapheim K."/>
        </authorList>
    </citation>
    <scope>NUCLEOTIDE SEQUENCE [LARGE SCALE GENOMIC DNA]</scope>
    <source>
        <strain evidence="6">0120121106</strain>
        <tissue evidence="6">Whole body</tissue>
    </source>
</reference>
<evidence type="ECO:0000313" key="6">
    <source>
        <dbReference type="EMBL" id="KZC09337.1"/>
    </source>
</evidence>
<dbReference type="Proteomes" id="UP000076502">
    <property type="component" value="Unassembled WGS sequence"/>
</dbReference>
<dbReference type="PANTHER" id="PTHR46455:SF4">
    <property type="entry name" value="GH11294P"/>
    <property type="match status" value="1"/>
</dbReference>
<dbReference type="InterPro" id="IPR001214">
    <property type="entry name" value="SET_dom"/>
</dbReference>
<dbReference type="Pfam" id="PF01753">
    <property type="entry name" value="zf-MYND"/>
    <property type="match status" value="1"/>
</dbReference>
<sequence length="519" mass="58966">MESQTVCAVCGKTATNRCSACETVYYCSKEHQKKDWKKHTEVCTPYKLAEDSILGRHYVATRNIKVGEIILKDDQSLLAGPMHNSVPVCLGCFTALDKDIAVPCPKCGWPLCRNCKNHGLECDFTISRKDTKVSITAFGFPHPSYQCINVIKTLHMKNVRPETYKKLLLLESHTDRINETKSFTFEESLNILRFIRRFFKTDDISDEEITRIVGILQVNGHEVPITEPPYIAIYESASLIEHSCKANCSKSFTDAGGLIIHAATPIAKGDHISICYTDALWGTVNRRHHLSQTKFFDCICDRCKDPTEFGTMFNAIKCTKMNCFGHMLPKTFLEEQKSYICKTCELKIPYEEVEQILEKIGIDLSKMKKNDIVSCKEFLGRHKNVLHPNHFYNIDIIVALAQLIGQQNGGLPSISEDLLVEKIELCKKLDLVLKMLAPAENRIRGLILFEIHAALADFSRRNAHEDTLVLLKESKKCLIESYQLLRYEPKVLPEGKIAEQAKLNLQRTNDILKHLNINS</sequence>
<keyword evidence="7" id="KW-1185">Reference proteome</keyword>